<evidence type="ECO:0000313" key="6">
    <source>
        <dbReference type="EMBL" id="QIE56221.1"/>
    </source>
</evidence>
<dbReference type="Gene3D" id="3.30.2290.10">
    <property type="entry name" value="PmbA/TldD superfamily"/>
    <property type="match status" value="1"/>
</dbReference>
<gene>
    <name evidence="6" type="ORF">G5B40_12580</name>
</gene>
<evidence type="ECO:0000256" key="2">
    <source>
        <dbReference type="SAM" id="MobiDB-lite"/>
    </source>
</evidence>
<dbReference type="InterPro" id="IPR035068">
    <property type="entry name" value="TldD/PmbA_N"/>
</dbReference>
<dbReference type="KEGG" id="hdh:G5B40_12580"/>
<dbReference type="RefSeq" id="WP_165099167.1">
    <property type="nucleotide sequence ID" value="NZ_CP049056.1"/>
</dbReference>
<dbReference type="InterPro" id="IPR002510">
    <property type="entry name" value="Metalloprtase-TldD/E_N"/>
</dbReference>
<evidence type="ECO:0000313" key="7">
    <source>
        <dbReference type="Proteomes" id="UP000503336"/>
    </source>
</evidence>
<dbReference type="SUPFAM" id="SSF111283">
    <property type="entry name" value="Putative modulator of DNA gyrase, PmbA/TldD"/>
    <property type="match status" value="1"/>
</dbReference>
<feature type="domain" description="Metalloprotease TldD/E N-terminal" evidence="3">
    <location>
        <begin position="22"/>
        <end position="86"/>
    </location>
</feature>
<dbReference type="Pfam" id="PF19290">
    <property type="entry name" value="PmbA_TldD_2nd"/>
    <property type="match status" value="1"/>
</dbReference>
<reference evidence="6 7" key="1">
    <citation type="submission" date="2020-02" db="EMBL/GenBank/DDBJ databases">
        <title>complete genome sequence of Rhodobacteraceae bacterium.</title>
        <authorList>
            <person name="Park J."/>
            <person name="Kim Y.-S."/>
            <person name="Kim K.-H."/>
        </authorList>
    </citation>
    <scope>NUCLEOTIDE SEQUENCE [LARGE SCALE GENOMIC DNA]</scope>
    <source>
        <strain evidence="6 7">RR4-56</strain>
    </source>
</reference>
<dbReference type="InterPro" id="IPR036059">
    <property type="entry name" value="TldD/PmbA_sf"/>
</dbReference>
<comment type="similarity">
    <text evidence="1">Belongs to the peptidase U62 family.</text>
</comment>
<dbReference type="AlphaFoldDB" id="A0A7L5BXR2"/>
<organism evidence="6 7">
    <name type="scientific">Pikeienuella piscinae</name>
    <dbReference type="NCBI Taxonomy" id="2748098"/>
    <lineage>
        <taxon>Bacteria</taxon>
        <taxon>Pseudomonadati</taxon>
        <taxon>Pseudomonadota</taxon>
        <taxon>Alphaproteobacteria</taxon>
        <taxon>Rhodobacterales</taxon>
        <taxon>Paracoccaceae</taxon>
        <taxon>Pikeienuella</taxon>
    </lineage>
</organism>
<dbReference type="GO" id="GO:0006508">
    <property type="term" value="P:proteolysis"/>
    <property type="evidence" value="ECO:0007669"/>
    <property type="project" value="InterPro"/>
</dbReference>
<protein>
    <submittedName>
        <fullName evidence="6">TldD/PmbA family protein</fullName>
    </submittedName>
</protein>
<sequence length="446" mass="45804">MGPRELAAALVEAARRAGATSADALAVESRDVSVSVRGGALEEAESAEASDYGLRVLIGRRQASVSASDPAPSVIAELAARAVAMARVAPEDEWCGLPDESGLADPSRLPDLDLDDPAPAPAPSALRELAERAEAAALGEKGVTQVESAGAGWRRAIVAYAASNGFAGSYARTGASLSVSAVAGAGLKMETDYDFAARTHAADLPAPEEIGVRAGRRAAERLNPRRAKTGAWPVLFDRRVAGSLVGHLLGAINGAAVARGASWLKDRMDEPVLAPGFDLVDDPHRRRGAGSRPFDGEGMALSPRGLIENGVLKGWTLDSATARRLGLPAPGGARRGVGGAPQPGTSNLTLSEGARSPEELIGEMGEGLIVTSLIGSSISATTGAYSRGASGFWVEDGEIAFPVNELTIAGALPEFLRRMTPANDSDRTKALITPSLLVEGLTVASG</sequence>
<dbReference type="GO" id="GO:0008237">
    <property type="term" value="F:metallopeptidase activity"/>
    <property type="evidence" value="ECO:0007669"/>
    <property type="project" value="InterPro"/>
</dbReference>
<dbReference type="InterPro" id="IPR045570">
    <property type="entry name" value="Metalloprtase-TldD/E_cen_dom"/>
</dbReference>
<dbReference type="Proteomes" id="UP000503336">
    <property type="component" value="Chromosome"/>
</dbReference>
<feature type="region of interest" description="Disordered" evidence="2">
    <location>
        <begin position="95"/>
        <end position="122"/>
    </location>
</feature>
<dbReference type="InterPro" id="IPR047657">
    <property type="entry name" value="PmbA"/>
</dbReference>
<evidence type="ECO:0000259" key="5">
    <source>
        <dbReference type="Pfam" id="PF19290"/>
    </source>
</evidence>
<proteinExistence type="inferred from homology"/>
<dbReference type="PANTHER" id="PTHR43421">
    <property type="entry name" value="METALLOPROTEASE PMBA"/>
    <property type="match status" value="1"/>
</dbReference>
<dbReference type="EMBL" id="CP049056">
    <property type="protein sequence ID" value="QIE56221.1"/>
    <property type="molecule type" value="Genomic_DNA"/>
</dbReference>
<dbReference type="GO" id="GO:0005829">
    <property type="term" value="C:cytosol"/>
    <property type="evidence" value="ECO:0007669"/>
    <property type="project" value="TreeGrafter"/>
</dbReference>
<dbReference type="PANTHER" id="PTHR43421:SF1">
    <property type="entry name" value="METALLOPROTEASE PMBA"/>
    <property type="match status" value="1"/>
</dbReference>
<accession>A0A7L5BXR2</accession>
<evidence type="ECO:0000256" key="1">
    <source>
        <dbReference type="ARBA" id="ARBA00005836"/>
    </source>
</evidence>
<dbReference type="Pfam" id="PF01523">
    <property type="entry name" value="PmbA_TldD_1st"/>
    <property type="match status" value="1"/>
</dbReference>
<keyword evidence="7" id="KW-1185">Reference proteome</keyword>
<evidence type="ECO:0000259" key="3">
    <source>
        <dbReference type="Pfam" id="PF01523"/>
    </source>
</evidence>
<feature type="region of interest" description="Disordered" evidence="2">
    <location>
        <begin position="328"/>
        <end position="351"/>
    </location>
</feature>
<feature type="domain" description="Metalloprotease TldD/E C-terminal" evidence="4">
    <location>
        <begin position="229"/>
        <end position="444"/>
    </location>
</feature>
<evidence type="ECO:0000259" key="4">
    <source>
        <dbReference type="Pfam" id="PF19289"/>
    </source>
</evidence>
<feature type="domain" description="Metalloprotease TldD/E central" evidence="5">
    <location>
        <begin position="119"/>
        <end position="222"/>
    </location>
</feature>
<name>A0A7L5BXR2_9RHOB</name>
<dbReference type="Pfam" id="PF19289">
    <property type="entry name" value="PmbA_TldD_3rd"/>
    <property type="match status" value="1"/>
</dbReference>
<dbReference type="InterPro" id="IPR045569">
    <property type="entry name" value="Metalloprtase-TldD/E_C"/>
</dbReference>